<dbReference type="PANTHER" id="PTHR22946">
    <property type="entry name" value="DIENELACTONE HYDROLASE DOMAIN-CONTAINING PROTEIN-RELATED"/>
    <property type="match status" value="1"/>
</dbReference>
<dbReference type="InterPro" id="IPR050261">
    <property type="entry name" value="FrsA_esterase"/>
</dbReference>
<keyword evidence="3" id="KW-0378">Hydrolase</keyword>
<proteinExistence type="inferred from homology"/>
<dbReference type="Gene3D" id="3.40.50.1820">
    <property type="entry name" value="alpha/beta hydrolase"/>
    <property type="match status" value="1"/>
</dbReference>
<dbReference type="InterPro" id="IPR000073">
    <property type="entry name" value="AB_hydrolase_1"/>
</dbReference>
<gene>
    <name evidence="3" type="ORF">KL859_11360</name>
</gene>
<evidence type="ECO:0000256" key="1">
    <source>
        <dbReference type="ARBA" id="ARBA00038115"/>
    </source>
</evidence>
<organism evidence="3 4">
    <name type="scientific">Mycolicibacterium goodii</name>
    <name type="common">Mycobacterium goodii</name>
    <dbReference type="NCBI Taxonomy" id="134601"/>
    <lineage>
        <taxon>Bacteria</taxon>
        <taxon>Bacillati</taxon>
        <taxon>Actinomycetota</taxon>
        <taxon>Actinomycetes</taxon>
        <taxon>Mycobacteriales</taxon>
        <taxon>Mycobacteriaceae</taxon>
        <taxon>Mycolicibacterium</taxon>
    </lineage>
</organism>
<dbReference type="SUPFAM" id="SSF53474">
    <property type="entry name" value="alpha/beta-Hydrolases"/>
    <property type="match status" value="1"/>
</dbReference>
<name>A0ABS6HLA9_MYCGD</name>
<dbReference type="GO" id="GO:0016787">
    <property type="term" value="F:hydrolase activity"/>
    <property type="evidence" value="ECO:0007669"/>
    <property type="project" value="UniProtKB-KW"/>
</dbReference>
<comment type="similarity">
    <text evidence="1">Belongs to the AB hydrolase superfamily. FUS2 hydrolase family.</text>
</comment>
<evidence type="ECO:0000313" key="3">
    <source>
        <dbReference type="EMBL" id="MBU8823471.1"/>
    </source>
</evidence>
<dbReference type="InterPro" id="IPR029058">
    <property type="entry name" value="AB_hydrolase_fold"/>
</dbReference>
<dbReference type="PANTHER" id="PTHR22946:SF12">
    <property type="entry name" value="CONIDIAL PIGMENT BIOSYNTHESIS PROTEIN AYG1 (AFU_ORTHOLOGUE AFUA_2G17550)"/>
    <property type="match status" value="1"/>
</dbReference>
<dbReference type="RefSeq" id="WP_214314314.1">
    <property type="nucleotide sequence ID" value="NZ_JAHBOJ010000053.1"/>
</dbReference>
<dbReference type="Proteomes" id="UP000696413">
    <property type="component" value="Unassembled WGS sequence"/>
</dbReference>
<evidence type="ECO:0000259" key="2">
    <source>
        <dbReference type="Pfam" id="PF12697"/>
    </source>
</evidence>
<dbReference type="Pfam" id="PF12697">
    <property type="entry name" value="Abhydrolase_6"/>
    <property type="match status" value="1"/>
</dbReference>
<accession>A0ABS6HLA9</accession>
<sequence>MKFLFDDESFSFETLRAAGYANYGGADLGDVLVTARAIPEGDETAWFREWKATAERVEALGRRSQAAGHTVSAREALLRASNYYRTAEFYRRENPWDDAEARDAFERSRATFLDAMALFDFGFEPVAIPYEGTTLPGYLYLVDDRPRPTVIFNGGYDSTLEESYVALAAAALARGYHVLAFDGPGQGAALREQRLTFRPDWEAVLTPVMDYALTRPEIAPDAVTVFGYSMGGFLVARAAAFEDRFAGVIVDDGVYDFRSAMTNVMPPFLAEWVEQGNDDYANAVFGLMMSNSTGIRWIMRNGMWNFGLDSPAELARAFRAYTLAGVADRITAPVLVLDAENDQFFQGEPERAAAAMVNSKTTLVTLYEADGAGEHCHLGAVHRAHQVVFDWLDELVGA</sequence>
<dbReference type="Gene3D" id="1.20.1440.110">
    <property type="entry name" value="acylaminoacyl peptidase"/>
    <property type="match status" value="1"/>
</dbReference>
<evidence type="ECO:0000313" key="4">
    <source>
        <dbReference type="Proteomes" id="UP000696413"/>
    </source>
</evidence>
<dbReference type="EMBL" id="JAHBOM010000007">
    <property type="protein sequence ID" value="MBU8823471.1"/>
    <property type="molecule type" value="Genomic_DNA"/>
</dbReference>
<reference evidence="3 4" key="1">
    <citation type="submission" date="2021-05" db="EMBL/GenBank/DDBJ databases">
        <title>Draft Genome Sequences of Clinical Respiratory Isolates of Mycobacterium goodii Recovered in Ireland.</title>
        <authorList>
            <person name="Flanagan P.R."/>
            <person name="Mok S."/>
            <person name="Roycroft E."/>
            <person name="Rogers T.R."/>
            <person name="Fitzgibbon M."/>
        </authorList>
    </citation>
    <scope>NUCLEOTIDE SEQUENCE [LARGE SCALE GENOMIC DNA]</scope>
    <source>
        <strain evidence="3 4">14IE55</strain>
    </source>
</reference>
<comment type="caution">
    <text evidence="3">The sequence shown here is derived from an EMBL/GenBank/DDBJ whole genome shotgun (WGS) entry which is preliminary data.</text>
</comment>
<keyword evidence="4" id="KW-1185">Reference proteome</keyword>
<feature type="domain" description="AB hydrolase-1" evidence="2">
    <location>
        <begin position="161"/>
        <end position="379"/>
    </location>
</feature>
<protein>
    <submittedName>
        <fullName evidence="3">Alpha/beta hydrolase</fullName>
    </submittedName>
</protein>